<protein>
    <submittedName>
        <fullName evidence="1">Uncharacterized protein</fullName>
    </submittedName>
</protein>
<dbReference type="EMBL" id="OZ034827">
    <property type="protein sequence ID" value="CAL1683768.1"/>
    <property type="molecule type" value="Genomic_DNA"/>
</dbReference>
<evidence type="ECO:0000313" key="2">
    <source>
        <dbReference type="Proteomes" id="UP001497644"/>
    </source>
</evidence>
<dbReference type="Proteomes" id="UP001497644">
    <property type="component" value="Chromosome 4"/>
</dbReference>
<keyword evidence="2" id="KW-1185">Reference proteome</keyword>
<organism evidence="1 2">
    <name type="scientific">Lasius platythorax</name>
    <dbReference type="NCBI Taxonomy" id="488582"/>
    <lineage>
        <taxon>Eukaryota</taxon>
        <taxon>Metazoa</taxon>
        <taxon>Ecdysozoa</taxon>
        <taxon>Arthropoda</taxon>
        <taxon>Hexapoda</taxon>
        <taxon>Insecta</taxon>
        <taxon>Pterygota</taxon>
        <taxon>Neoptera</taxon>
        <taxon>Endopterygota</taxon>
        <taxon>Hymenoptera</taxon>
        <taxon>Apocrita</taxon>
        <taxon>Aculeata</taxon>
        <taxon>Formicoidea</taxon>
        <taxon>Formicidae</taxon>
        <taxon>Formicinae</taxon>
        <taxon>Lasius</taxon>
        <taxon>Lasius</taxon>
    </lineage>
</organism>
<gene>
    <name evidence="1" type="ORF">LPLAT_LOCUS9434</name>
</gene>
<dbReference type="AlphaFoldDB" id="A0AAV2NU35"/>
<proteinExistence type="predicted"/>
<name>A0AAV2NU35_9HYME</name>
<evidence type="ECO:0000313" key="1">
    <source>
        <dbReference type="EMBL" id="CAL1683768.1"/>
    </source>
</evidence>
<accession>A0AAV2NU35</accession>
<reference evidence="1" key="1">
    <citation type="submission" date="2024-04" db="EMBL/GenBank/DDBJ databases">
        <authorList>
            <consortium name="Molecular Ecology Group"/>
        </authorList>
    </citation>
    <scope>NUCLEOTIDE SEQUENCE</scope>
</reference>
<sequence>MFYRRYELSESGAFPAAVLRRRGDEARRWCFPGGATIDNREQTRLRRKSVHAEVWMPGILFAGASLIDELQMA</sequence>